<keyword evidence="1" id="KW-0812">Transmembrane</keyword>
<dbReference type="RefSeq" id="WP_175985499.1">
    <property type="nucleotide sequence ID" value="NZ_JAGTTM010000004.1"/>
</dbReference>
<keyword evidence="1" id="KW-0472">Membrane</keyword>
<comment type="caution">
    <text evidence="2">The sequence shown here is derived from an EMBL/GenBank/DDBJ whole genome shotgun (WGS) entry which is preliminary data.</text>
</comment>
<feature type="transmembrane region" description="Helical" evidence="1">
    <location>
        <begin position="153"/>
        <end position="171"/>
    </location>
</feature>
<sequence length="189" mass="20786">MNIVIAILACEIGFWVVLFGGLAARYLLRLKRLSSVLLLCVPLLDVALLILIAWDLGVAGATADFTHGLGAVYLGFTVAFGHTVIARVDAWFAHRFAGGPEPIKVPQDGPARLAHEWKDWGRMVLCAVIASLVLGGITWFVGDPARTAELVSWIWRVWLVTGIWFVGWPVWETVKQVARGPMASERARQ</sequence>
<dbReference type="AlphaFoldDB" id="A0A9X1S0S4"/>
<dbReference type="Proteomes" id="UP001139289">
    <property type="component" value="Unassembled WGS sequence"/>
</dbReference>
<feature type="transmembrane region" description="Helical" evidence="1">
    <location>
        <begin position="35"/>
        <end position="54"/>
    </location>
</feature>
<keyword evidence="3" id="KW-1185">Reference proteome</keyword>
<proteinExistence type="predicted"/>
<evidence type="ECO:0008006" key="4">
    <source>
        <dbReference type="Google" id="ProtNLM"/>
    </source>
</evidence>
<evidence type="ECO:0000313" key="3">
    <source>
        <dbReference type="Proteomes" id="UP001139289"/>
    </source>
</evidence>
<feature type="transmembrane region" description="Helical" evidence="1">
    <location>
        <begin position="66"/>
        <end position="85"/>
    </location>
</feature>
<feature type="transmembrane region" description="Helical" evidence="1">
    <location>
        <begin position="6"/>
        <end position="28"/>
    </location>
</feature>
<keyword evidence="1" id="KW-1133">Transmembrane helix</keyword>
<reference evidence="2" key="1">
    <citation type="submission" date="2021-04" db="EMBL/GenBank/DDBJ databases">
        <title>Microbacterium tenobrionis sp. nov. and Microbacterium allomyrinae sp. nov., isolated from larvae of Tenobrio molitor and Allomyrina dichotoma, respectively.</title>
        <authorList>
            <person name="Lee S.D."/>
        </authorList>
    </citation>
    <scope>NUCLEOTIDE SEQUENCE</scope>
    <source>
        <strain evidence="2">YMB-B2</strain>
    </source>
</reference>
<gene>
    <name evidence="2" type="ORF">KEC56_11285</name>
</gene>
<evidence type="ECO:0000313" key="2">
    <source>
        <dbReference type="EMBL" id="MCC2030089.1"/>
    </source>
</evidence>
<organism evidence="2 3">
    <name type="scientific">Microbacterium tenebrionis</name>
    <dbReference type="NCBI Taxonomy" id="2830665"/>
    <lineage>
        <taxon>Bacteria</taxon>
        <taxon>Bacillati</taxon>
        <taxon>Actinomycetota</taxon>
        <taxon>Actinomycetes</taxon>
        <taxon>Micrococcales</taxon>
        <taxon>Microbacteriaceae</taxon>
        <taxon>Microbacterium</taxon>
    </lineage>
</organism>
<dbReference type="EMBL" id="JAGTTM010000004">
    <property type="protein sequence ID" value="MCC2030089.1"/>
    <property type="molecule type" value="Genomic_DNA"/>
</dbReference>
<evidence type="ECO:0000256" key="1">
    <source>
        <dbReference type="SAM" id="Phobius"/>
    </source>
</evidence>
<accession>A0A9X1S0S4</accession>
<name>A0A9X1S0S4_9MICO</name>
<feature type="transmembrane region" description="Helical" evidence="1">
    <location>
        <begin position="120"/>
        <end position="141"/>
    </location>
</feature>
<protein>
    <recommendedName>
        <fullName evidence="4">Membrane protein YmcC</fullName>
    </recommendedName>
</protein>